<evidence type="ECO:0008006" key="10">
    <source>
        <dbReference type="Google" id="ProtNLM"/>
    </source>
</evidence>
<dbReference type="Proteomes" id="UP000197904">
    <property type="component" value="Unassembled WGS sequence"/>
</dbReference>
<keyword evidence="6 7" id="KW-0472">Membrane</keyword>
<gene>
    <name evidence="8" type="ORF">CEE55_09625</name>
</gene>
<accession>A0A246KZ91</accession>
<feature type="transmembrane region" description="Helical" evidence="7">
    <location>
        <begin position="47"/>
        <end position="67"/>
    </location>
</feature>
<comment type="similarity">
    <text evidence="2">Belongs to the DoxX family.</text>
</comment>
<dbReference type="GO" id="GO:0005886">
    <property type="term" value="C:plasma membrane"/>
    <property type="evidence" value="ECO:0007669"/>
    <property type="project" value="UniProtKB-SubCell"/>
</dbReference>
<keyword evidence="3" id="KW-1003">Cell membrane</keyword>
<evidence type="ECO:0000313" key="8">
    <source>
        <dbReference type="EMBL" id="OWR33878.1"/>
    </source>
</evidence>
<feature type="transmembrane region" description="Helical" evidence="7">
    <location>
        <begin position="7"/>
        <end position="27"/>
    </location>
</feature>
<keyword evidence="4 7" id="KW-0812">Transmembrane</keyword>
<comment type="subcellular location">
    <subcellularLocation>
        <location evidence="1">Cell membrane</location>
        <topology evidence="1">Multi-pass membrane protein</topology>
    </subcellularLocation>
</comment>
<dbReference type="InterPro" id="IPR032808">
    <property type="entry name" value="DoxX"/>
</dbReference>
<comment type="caution">
    <text evidence="8">The sequence shown here is derived from an EMBL/GenBank/DDBJ whole genome shotgun (WGS) entry which is preliminary data.</text>
</comment>
<reference evidence="8 9" key="1">
    <citation type="submission" date="2017-06" db="EMBL/GenBank/DDBJ databases">
        <authorList>
            <person name="Kim H.J."/>
            <person name="Triplett B.A."/>
        </authorList>
    </citation>
    <scope>NUCLEOTIDE SEQUENCE [LARGE SCALE GENOMIC DNA]</scope>
    <source>
        <strain evidence="8 9">S18795</strain>
    </source>
</reference>
<dbReference type="AlphaFoldDB" id="A0A246KZ91"/>
<name>A0A246KZ91_9GAMM</name>
<dbReference type="PANTHER" id="PTHR33452:SF1">
    <property type="entry name" value="INNER MEMBRANE PROTEIN YPHA-RELATED"/>
    <property type="match status" value="1"/>
</dbReference>
<feature type="transmembrane region" description="Helical" evidence="7">
    <location>
        <begin position="74"/>
        <end position="92"/>
    </location>
</feature>
<evidence type="ECO:0000256" key="1">
    <source>
        <dbReference type="ARBA" id="ARBA00004651"/>
    </source>
</evidence>
<dbReference type="EMBL" id="NIXP01000061">
    <property type="protein sequence ID" value="OWR33878.1"/>
    <property type="molecule type" value="Genomic_DNA"/>
</dbReference>
<keyword evidence="5 7" id="KW-1133">Transmembrane helix</keyword>
<organism evidence="8 9">
    <name type="scientific">Stenotrophomonas pavanii</name>
    <dbReference type="NCBI Taxonomy" id="487698"/>
    <lineage>
        <taxon>Bacteria</taxon>
        <taxon>Pseudomonadati</taxon>
        <taxon>Pseudomonadota</taxon>
        <taxon>Gammaproteobacteria</taxon>
        <taxon>Lysobacterales</taxon>
        <taxon>Lysobacteraceae</taxon>
        <taxon>Stenotrophomonas</taxon>
    </lineage>
</organism>
<proteinExistence type="inferred from homology"/>
<evidence type="ECO:0000256" key="5">
    <source>
        <dbReference type="ARBA" id="ARBA00022989"/>
    </source>
</evidence>
<sequence length="132" mass="13972">MSHASHSLAYLLARILLMALFLVSGLGKLGDLSGTQGYMEAIGVPGILLWPTIAFEIGSGLCILLGFQTRLVSIVLAGFSLVTAAIFHHNLADPTQQIMFLKNLGLAGGFLLLACTGAGRYSVDGRGRRAQR</sequence>
<evidence type="ECO:0000256" key="4">
    <source>
        <dbReference type="ARBA" id="ARBA00022692"/>
    </source>
</evidence>
<dbReference type="InterPro" id="IPR051907">
    <property type="entry name" value="DoxX-like_oxidoreductase"/>
</dbReference>
<protein>
    <recommendedName>
        <fullName evidence="10">DoxX family protein</fullName>
    </recommendedName>
</protein>
<evidence type="ECO:0000256" key="7">
    <source>
        <dbReference type="SAM" id="Phobius"/>
    </source>
</evidence>
<dbReference type="RefSeq" id="WP_088476056.1">
    <property type="nucleotide sequence ID" value="NZ_NIXP01000061.1"/>
</dbReference>
<evidence type="ECO:0000256" key="6">
    <source>
        <dbReference type="ARBA" id="ARBA00023136"/>
    </source>
</evidence>
<evidence type="ECO:0000256" key="2">
    <source>
        <dbReference type="ARBA" id="ARBA00006679"/>
    </source>
</evidence>
<dbReference type="Pfam" id="PF07681">
    <property type="entry name" value="DoxX"/>
    <property type="match status" value="1"/>
</dbReference>
<dbReference type="PANTHER" id="PTHR33452">
    <property type="entry name" value="OXIDOREDUCTASE CATD-RELATED"/>
    <property type="match status" value="1"/>
</dbReference>
<evidence type="ECO:0000313" key="9">
    <source>
        <dbReference type="Proteomes" id="UP000197904"/>
    </source>
</evidence>
<feature type="transmembrane region" description="Helical" evidence="7">
    <location>
        <begin position="104"/>
        <end position="123"/>
    </location>
</feature>
<evidence type="ECO:0000256" key="3">
    <source>
        <dbReference type="ARBA" id="ARBA00022475"/>
    </source>
</evidence>